<dbReference type="PANTHER" id="PTHR37313">
    <property type="entry name" value="UPF0749 PROTEIN RV1825"/>
    <property type="match status" value="1"/>
</dbReference>
<name>A0A1M4T216_9THEO</name>
<dbReference type="STRING" id="1121256.SAMN02746089_00195"/>
<evidence type="ECO:0000313" key="4">
    <source>
        <dbReference type="Proteomes" id="UP000184088"/>
    </source>
</evidence>
<comment type="similarity">
    <text evidence="1">Belongs to the UPF0749 family.</text>
</comment>
<keyword evidence="2" id="KW-0175">Coiled coil</keyword>
<dbReference type="OrthoDB" id="9776196at2"/>
<keyword evidence="4" id="KW-1185">Reference proteome</keyword>
<dbReference type="Proteomes" id="UP000184088">
    <property type="component" value="Unassembled WGS sequence"/>
</dbReference>
<evidence type="ECO:0000313" key="3">
    <source>
        <dbReference type="EMBL" id="SHE38503.1"/>
    </source>
</evidence>
<accession>A0A1M4T216</accession>
<dbReference type="Gene3D" id="3.30.70.1880">
    <property type="entry name" value="Protein of unknown function DUF881"/>
    <property type="match status" value="1"/>
</dbReference>
<gene>
    <name evidence="3" type="ORF">SAMN02746089_00195</name>
</gene>
<dbReference type="EMBL" id="FQVH01000001">
    <property type="protein sequence ID" value="SHE38503.1"/>
    <property type="molecule type" value="Genomic_DNA"/>
</dbReference>
<protein>
    <submittedName>
        <fullName evidence="3">Uncharacterized conserved protein YlxW, UPF0749 family</fullName>
    </submittedName>
</protein>
<proteinExistence type="inferred from homology"/>
<feature type="coiled-coil region" evidence="2">
    <location>
        <begin position="41"/>
        <end position="89"/>
    </location>
</feature>
<dbReference type="InterPro" id="IPR010273">
    <property type="entry name" value="DUF881"/>
</dbReference>
<evidence type="ECO:0000256" key="1">
    <source>
        <dbReference type="ARBA" id="ARBA00009108"/>
    </source>
</evidence>
<dbReference type="PANTHER" id="PTHR37313:SF2">
    <property type="entry name" value="UPF0749 PROTEIN YLXX"/>
    <property type="match status" value="1"/>
</dbReference>
<sequence>MLKKAVGQVSIAFVLFLLGLMISLQYKTIQYGGSNVNVQRIEELTSQIKKLESDKKGLANQVNALQNKLADYENAASKVNAVANALKEDNEKYKLMAGLEAVHGPGVIVTLNDSTKQIQPGDNANNYIIHDTDLLQVLNELRAAGAEALSINEERIIATTEVRCVGPTVDVNNSRFAAPFVIKAIGNPQTLQAALELKGGIVEALRYWGIQVNIKTSNDITIPAYNGVIQFKYSKPLQAQDKGGGQ</sequence>
<reference evidence="3 4" key="1">
    <citation type="submission" date="2016-11" db="EMBL/GenBank/DDBJ databases">
        <authorList>
            <person name="Jaros S."/>
            <person name="Januszkiewicz K."/>
            <person name="Wedrychowicz H."/>
        </authorList>
    </citation>
    <scope>NUCLEOTIDE SEQUENCE [LARGE SCALE GENOMIC DNA]</scope>
    <source>
        <strain evidence="3 4">DSM 17918</strain>
    </source>
</reference>
<dbReference type="AlphaFoldDB" id="A0A1M4T216"/>
<organism evidence="3 4">
    <name type="scientific">Caldanaerobius fijiensis DSM 17918</name>
    <dbReference type="NCBI Taxonomy" id="1121256"/>
    <lineage>
        <taxon>Bacteria</taxon>
        <taxon>Bacillati</taxon>
        <taxon>Bacillota</taxon>
        <taxon>Clostridia</taxon>
        <taxon>Thermoanaerobacterales</taxon>
        <taxon>Thermoanaerobacteraceae</taxon>
        <taxon>Caldanaerobius</taxon>
    </lineage>
</organism>
<dbReference type="RefSeq" id="WP_073341208.1">
    <property type="nucleotide sequence ID" value="NZ_FQVH01000001.1"/>
</dbReference>
<dbReference type="Pfam" id="PF05949">
    <property type="entry name" value="DUF881"/>
    <property type="match status" value="1"/>
</dbReference>
<evidence type="ECO:0000256" key="2">
    <source>
        <dbReference type="SAM" id="Coils"/>
    </source>
</evidence>